<evidence type="ECO:0000313" key="8">
    <source>
        <dbReference type="Proteomes" id="UP000011087"/>
    </source>
</evidence>
<reference evidence="6 8" key="1">
    <citation type="journal article" date="2012" name="Nature">
        <title>Algal genomes reveal evolutionary mosaicism and the fate of nucleomorphs.</title>
        <authorList>
            <consortium name="DOE Joint Genome Institute"/>
            <person name="Curtis B.A."/>
            <person name="Tanifuji G."/>
            <person name="Burki F."/>
            <person name="Gruber A."/>
            <person name="Irimia M."/>
            <person name="Maruyama S."/>
            <person name="Arias M.C."/>
            <person name="Ball S.G."/>
            <person name="Gile G.H."/>
            <person name="Hirakawa Y."/>
            <person name="Hopkins J.F."/>
            <person name="Kuo A."/>
            <person name="Rensing S.A."/>
            <person name="Schmutz J."/>
            <person name="Symeonidi A."/>
            <person name="Elias M."/>
            <person name="Eveleigh R.J."/>
            <person name="Herman E.K."/>
            <person name="Klute M.J."/>
            <person name="Nakayama T."/>
            <person name="Obornik M."/>
            <person name="Reyes-Prieto A."/>
            <person name="Armbrust E.V."/>
            <person name="Aves S.J."/>
            <person name="Beiko R.G."/>
            <person name="Coutinho P."/>
            <person name="Dacks J.B."/>
            <person name="Durnford D.G."/>
            <person name="Fast N.M."/>
            <person name="Green B.R."/>
            <person name="Grisdale C.J."/>
            <person name="Hempel F."/>
            <person name="Henrissat B."/>
            <person name="Hoppner M.P."/>
            <person name="Ishida K."/>
            <person name="Kim E."/>
            <person name="Koreny L."/>
            <person name="Kroth P.G."/>
            <person name="Liu Y."/>
            <person name="Malik S.B."/>
            <person name="Maier U.G."/>
            <person name="McRose D."/>
            <person name="Mock T."/>
            <person name="Neilson J.A."/>
            <person name="Onodera N.T."/>
            <person name="Poole A.M."/>
            <person name="Pritham E.J."/>
            <person name="Richards T.A."/>
            <person name="Rocap G."/>
            <person name="Roy S.W."/>
            <person name="Sarai C."/>
            <person name="Schaack S."/>
            <person name="Shirato S."/>
            <person name="Slamovits C.H."/>
            <person name="Spencer D.F."/>
            <person name="Suzuki S."/>
            <person name="Worden A.Z."/>
            <person name="Zauner S."/>
            <person name="Barry K."/>
            <person name="Bell C."/>
            <person name="Bharti A.K."/>
            <person name="Crow J.A."/>
            <person name="Grimwood J."/>
            <person name="Kramer R."/>
            <person name="Lindquist E."/>
            <person name="Lucas S."/>
            <person name="Salamov A."/>
            <person name="McFadden G.I."/>
            <person name="Lane C.E."/>
            <person name="Keeling P.J."/>
            <person name="Gray M.W."/>
            <person name="Grigoriev I.V."/>
            <person name="Archibald J.M."/>
        </authorList>
    </citation>
    <scope>NUCLEOTIDE SEQUENCE</scope>
    <source>
        <strain evidence="6 8">CCMP2712</strain>
    </source>
</reference>
<dbReference type="PANTHER" id="PTHR32183:SF6">
    <property type="entry name" value="CYSTEINE SULFINATE DESULFINASE_CYSTEINE DESULFURASE AND RELATED ENZYMES"/>
    <property type="match status" value="1"/>
</dbReference>
<dbReference type="PROSITE" id="PS51585">
    <property type="entry name" value="SAM_MT_TPMT"/>
    <property type="match status" value="1"/>
</dbReference>
<dbReference type="InterPro" id="IPR029063">
    <property type="entry name" value="SAM-dependent_MTases_sf"/>
</dbReference>
<keyword evidence="8" id="KW-1185">Reference proteome</keyword>
<keyword evidence="4" id="KW-0949">S-adenosyl-L-methionine</keyword>
<dbReference type="EMBL" id="JH993052">
    <property type="protein sequence ID" value="EKX38003.1"/>
    <property type="molecule type" value="Genomic_DNA"/>
</dbReference>
<name>L1IP07_GUITC</name>
<dbReference type="Pfam" id="PF05724">
    <property type="entry name" value="TPMT"/>
    <property type="match status" value="1"/>
</dbReference>
<dbReference type="Gene3D" id="3.40.50.150">
    <property type="entry name" value="Vaccinia Virus protein VP39"/>
    <property type="match status" value="1"/>
</dbReference>
<feature type="compositionally biased region" description="Basic and acidic residues" evidence="5">
    <location>
        <begin position="243"/>
        <end position="257"/>
    </location>
</feature>
<accession>L1IP07</accession>
<keyword evidence="1" id="KW-0597">Phosphoprotein</keyword>
<dbReference type="OMA" id="NEIIARW"/>
<dbReference type="RefSeq" id="XP_005824983.1">
    <property type="nucleotide sequence ID" value="XM_005824926.1"/>
</dbReference>
<evidence type="ECO:0000256" key="3">
    <source>
        <dbReference type="ARBA" id="ARBA00022679"/>
    </source>
</evidence>
<dbReference type="PaxDb" id="55529-EKX38003"/>
<gene>
    <name evidence="6" type="ORF">GUITHDRAFT_154789</name>
</gene>
<sequence>MLLRSCFFIPSPPCRPLTLSSFSALPSVLQRQFPSWRTLSTRPTPIVEMTGWDDMWKRDGGLKPGQYFDACKSSPVLLELIQEWKVKYADYSNGKPDALVPGCGRGYDVCEFAKIGFNGLGLDISPTAVKAAEEFNESELKSAGVSAWKGDAKFSTDDFFTLEGRKFDVIYDYTFLCAIEPNMRKSWAEKMKQLLKPGGELVTLIFPLETREGGPPYAMSIDLVTNLLEPEGFVCDYLESVPEGKSHKGRGGKEALGRWRLKK</sequence>
<dbReference type="GeneID" id="17294761"/>
<dbReference type="PANTHER" id="PTHR32183">
    <property type="match status" value="1"/>
</dbReference>
<proteinExistence type="predicted"/>
<keyword evidence="2" id="KW-0489">Methyltransferase</keyword>
<keyword evidence="3" id="KW-0808">Transferase</keyword>
<evidence type="ECO:0000313" key="6">
    <source>
        <dbReference type="EMBL" id="EKX38003.1"/>
    </source>
</evidence>
<dbReference type="CDD" id="cd02440">
    <property type="entry name" value="AdoMet_MTases"/>
    <property type="match status" value="1"/>
</dbReference>
<dbReference type="InterPro" id="IPR008854">
    <property type="entry name" value="TPMT"/>
</dbReference>
<reference evidence="8" key="2">
    <citation type="submission" date="2012-11" db="EMBL/GenBank/DDBJ databases">
        <authorList>
            <person name="Kuo A."/>
            <person name="Curtis B.A."/>
            <person name="Tanifuji G."/>
            <person name="Burki F."/>
            <person name="Gruber A."/>
            <person name="Irimia M."/>
            <person name="Maruyama S."/>
            <person name="Arias M.C."/>
            <person name="Ball S.G."/>
            <person name="Gile G.H."/>
            <person name="Hirakawa Y."/>
            <person name="Hopkins J.F."/>
            <person name="Rensing S.A."/>
            <person name="Schmutz J."/>
            <person name="Symeonidi A."/>
            <person name="Elias M."/>
            <person name="Eveleigh R.J."/>
            <person name="Herman E.K."/>
            <person name="Klute M.J."/>
            <person name="Nakayama T."/>
            <person name="Obornik M."/>
            <person name="Reyes-Prieto A."/>
            <person name="Armbrust E.V."/>
            <person name="Aves S.J."/>
            <person name="Beiko R.G."/>
            <person name="Coutinho P."/>
            <person name="Dacks J.B."/>
            <person name="Durnford D.G."/>
            <person name="Fast N.M."/>
            <person name="Green B.R."/>
            <person name="Grisdale C."/>
            <person name="Hempe F."/>
            <person name="Henrissat B."/>
            <person name="Hoppner M.P."/>
            <person name="Ishida K.-I."/>
            <person name="Kim E."/>
            <person name="Koreny L."/>
            <person name="Kroth P.G."/>
            <person name="Liu Y."/>
            <person name="Malik S.-B."/>
            <person name="Maier U.G."/>
            <person name="McRose D."/>
            <person name="Mock T."/>
            <person name="Neilson J.A."/>
            <person name="Onodera N.T."/>
            <person name="Poole A.M."/>
            <person name="Pritham E.J."/>
            <person name="Richards T.A."/>
            <person name="Rocap G."/>
            <person name="Roy S.W."/>
            <person name="Sarai C."/>
            <person name="Schaack S."/>
            <person name="Shirato S."/>
            <person name="Slamovits C.H."/>
            <person name="Spencer D.F."/>
            <person name="Suzuki S."/>
            <person name="Worden A.Z."/>
            <person name="Zauner S."/>
            <person name="Barry K."/>
            <person name="Bell C."/>
            <person name="Bharti A.K."/>
            <person name="Crow J.A."/>
            <person name="Grimwood J."/>
            <person name="Kramer R."/>
            <person name="Lindquist E."/>
            <person name="Lucas S."/>
            <person name="Salamov A."/>
            <person name="McFadden G.I."/>
            <person name="Lane C.E."/>
            <person name="Keeling P.J."/>
            <person name="Gray M.W."/>
            <person name="Grigoriev I.V."/>
            <person name="Archibald J.M."/>
        </authorList>
    </citation>
    <scope>NUCLEOTIDE SEQUENCE</scope>
    <source>
        <strain evidence="8">CCMP2712</strain>
    </source>
</reference>
<evidence type="ECO:0000256" key="2">
    <source>
        <dbReference type="ARBA" id="ARBA00022603"/>
    </source>
</evidence>
<evidence type="ECO:0000256" key="1">
    <source>
        <dbReference type="ARBA" id="ARBA00022553"/>
    </source>
</evidence>
<dbReference type="OrthoDB" id="276151at2759"/>
<dbReference type="EnsemblProtists" id="EKX38003">
    <property type="protein sequence ID" value="EKX38003"/>
    <property type="gene ID" value="GUITHDRAFT_154789"/>
</dbReference>
<reference evidence="7" key="3">
    <citation type="submission" date="2015-06" db="UniProtKB">
        <authorList>
            <consortium name="EnsemblProtists"/>
        </authorList>
    </citation>
    <scope>IDENTIFICATION</scope>
</reference>
<evidence type="ECO:0000313" key="7">
    <source>
        <dbReference type="EnsemblProtists" id="EKX38003"/>
    </source>
</evidence>
<dbReference type="SUPFAM" id="SSF53335">
    <property type="entry name" value="S-adenosyl-L-methionine-dependent methyltransferases"/>
    <property type="match status" value="1"/>
</dbReference>
<dbReference type="Proteomes" id="UP000011087">
    <property type="component" value="Unassembled WGS sequence"/>
</dbReference>
<dbReference type="STRING" id="905079.L1IP07"/>
<evidence type="ECO:0000256" key="5">
    <source>
        <dbReference type="SAM" id="MobiDB-lite"/>
    </source>
</evidence>
<dbReference type="AlphaFoldDB" id="L1IP07"/>
<organism evidence="6">
    <name type="scientific">Guillardia theta (strain CCMP2712)</name>
    <name type="common">Cryptophyte</name>
    <dbReference type="NCBI Taxonomy" id="905079"/>
    <lineage>
        <taxon>Eukaryota</taxon>
        <taxon>Cryptophyceae</taxon>
        <taxon>Pyrenomonadales</taxon>
        <taxon>Geminigeraceae</taxon>
        <taxon>Guillardia</taxon>
    </lineage>
</organism>
<dbReference type="eggNOG" id="ENOG502QS1V">
    <property type="taxonomic scope" value="Eukaryota"/>
</dbReference>
<feature type="region of interest" description="Disordered" evidence="5">
    <location>
        <begin position="243"/>
        <end position="263"/>
    </location>
</feature>
<dbReference type="KEGG" id="gtt:GUITHDRAFT_154789"/>
<dbReference type="HOGENOM" id="CLU_056435_7_0_1"/>
<dbReference type="GO" id="GO:0032259">
    <property type="term" value="P:methylation"/>
    <property type="evidence" value="ECO:0007669"/>
    <property type="project" value="UniProtKB-KW"/>
</dbReference>
<evidence type="ECO:0000256" key="4">
    <source>
        <dbReference type="ARBA" id="ARBA00022691"/>
    </source>
</evidence>
<dbReference type="GO" id="GO:0008757">
    <property type="term" value="F:S-adenosylmethionine-dependent methyltransferase activity"/>
    <property type="evidence" value="ECO:0007669"/>
    <property type="project" value="InterPro"/>
</dbReference>
<protein>
    <submittedName>
        <fullName evidence="6 7">Uncharacterized protein</fullName>
    </submittedName>
</protein>